<keyword evidence="5 12" id="KW-0812">Transmembrane</keyword>
<feature type="compositionally biased region" description="Basic and acidic residues" evidence="11">
    <location>
        <begin position="359"/>
        <end position="369"/>
    </location>
</feature>
<keyword evidence="10 12" id="KW-0472">Membrane</keyword>
<feature type="compositionally biased region" description="Polar residues" evidence="11">
    <location>
        <begin position="19"/>
        <end position="29"/>
    </location>
</feature>
<keyword evidence="7" id="KW-0653">Protein transport</keyword>
<keyword evidence="6" id="KW-0256">Endoplasmic reticulum</keyword>
<evidence type="ECO:0000256" key="8">
    <source>
        <dbReference type="ARBA" id="ARBA00022989"/>
    </source>
</evidence>
<dbReference type="OrthoDB" id="200187at2759"/>
<keyword evidence="8 12" id="KW-1133">Transmembrane helix</keyword>
<evidence type="ECO:0000256" key="4">
    <source>
        <dbReference type="ARBA" id="ARBA00022448"/>
    </source>
</evidence>
<evidence type="ECO:0000256" key="2">
    <source>
        <dbReference type="ARBA" id="ARBA00010604"/>
    </source>
</evidence>
<evidence type="ECO:0000313" key="13">
    <source>
        <dbReference type="EMBL" id="KAF2861590.1"/>
    </source>
</evidence>
<dbReference type="NCBIfam" id="TIGR00869">
    <property type="entry name" value="sec62"/>
    <property type="match status" value="1"/>
</dbReference>
<dbReference type="AlphaFoldDB" id="A0A6A7C254"/>
<evidence type="ECO:0000256" key="10">
    <source>
        <dbReference type="ARBA" id="ARBA00023136"/>
    </source>
</evidence>
<comment type="subcellular location">
    <subcellularLocation>
        <location evidence="1">Endoplasmic reticulum membrane</location>
        <topology evidence="1">Multi-pass membrane protein</topology>
    </subcellularLocation>
</comment>
<evidence type="ECO:0000256" key="11">
    <source>
        <dbReference type="SAM" id="MobiDB-lite"/>
    </source>
</evidence>
<organism evidence="13 14">
    <name type="scientific">Piedraia hortae CBS 480.64</name>
    <dbReference type="NCBI Taxonomy" id="1314780"/>
    <lineage>
        <taxon>Eukaryota</taxon>
        <taxon>Fungi</taxon>
        <taxon>Dikarya</taxon>
        <taxon>Ascomycota</taxon>
        <taxon>Pezizomycotina</taxon>
        <taxon>Dothideomycetes</taxon>
        <taxon>Dothideomycetidae</taxon>
        <taxon>Capnodiales</taxon>
        <taxon>Piedraiaceae</taxon>
        <taxon>Piedraia</taxon>
    </lineage>
</organism>
<comment type="similarity">
    <text evidence="2">Belongs to the SEC62 family.</text>
</comment>
<dbReference type="InterPro" id="IPR011553">
    <property type="entry name" value="Sec62_asco"/>
</dbReference>
<dbReference type="GO" id="GO:0005789">
    <property type="term" value="C:endoplasmic reticulum membrane"/>
    <property type="evidence" value="ECO:0007669"/>
    <property type="project" value="UniProtKB-SubCell"/>
</dbReference>
<evidence type="ECO:0000256" key="3">
    <source>
        <dbReference type="ARBA" id="ARBA00021257"/>
    </source>
</evidence>
<feature type="region of interest" description="Disordered" evidence="11">
    <location>
        <begin position="53"/>
        <end position="103"/>
    </location>
</feature>
<evidence type="ECO:0000256" key="9">
    <source>
        <dbReference type="ARBA" id="ARBA00023010"/>
    </source>
</evidence>
<protein>
    <recommendedName>
        <fullName evidence="3">Translocation protein SEC62</fullName>
    </recommendedName>
</protein>
<dbReference type="Pfam" id="PF03839">
    <property type="entry name" value="Sec62"/>
    <property type="match status" value="1"/>
</dbReference>
<dbReference type="EMBL" id="MU005971">
    <property type="protein sequence ID" value="KAF2861590.1"/>
    <property type="molecule type" value="Genomic_DNA"/>
</dbReference>
<evidence type="ECO:0000256" key="1">
    <source>
        <dbReference type="ARBA" id="ARBA00004477"/>
    </source>
</evidence>
<gene>
    <name evidence="13" type="ORF">K470DRAFT_256714</name>
</gene>
<feature type="compositionally biased region" description="Basic and acidic residues" evidence="11">
    <location>
        <begin position="324"/>
        <end position="340"/>
    </location>
</feature>
<keyword evidence="14" id="KW-1185">Reference proteome</keyword>
<name>A0A6A7C254_9PEZI</name>
<dbReference type="Proteomes" id="UP000799421">
    <property type="component" value="Unassembled WGS sequence"/>
</dbReference>
<dbReference type="GO" id="GO:0031204">
    <property type="term" value="P:post-translational protein targeting to membrane, translocation"/>
    <property type="evidence" value="ECO:0007669"/>
    <property type="project" value="TreeGrafter"/>
</dbReference>
<proteinExistence type="inferred from homology"/>
<sequence length="407" mass="46426">MEMLGAVPRGPGGPVMMQPGNQPSPQQVQMMREQLVKEAERAGLSPEEYFSRMRQHAMQQQQMRDQAHQGGSFQGQPQRPQQGPPNTLNEQATPGNGPPTPESIAVARFLRGQNLKMRTCIFQDKRKDMFRVKRAIRALQSDEYVKARKKNKLLPEVNDRVTAENTFKLLPMSLLALRVRKVEQPDGGGKKKRVKGLWTVVIEPQQEAHDDMYYVMLYEGSQWRTRLQAAGALLLILALVFFPMWPYTLRLGVWYLSMGALGLLGVFFVIAVIRAILYLITMFTAPPGLWLFPNLFEDVGFFDSFRPLYAWHEDEKAVKKRKKAEREQKKLRRAEREKAKTKGKQPAVHVHGPQCNHNNNHEETHHHTQEPMQAEASQPETGKGTGFASEGNARQRNLGARVEEVEE</sequence>
<evidence type="ECO:0000256" key="7">
    <source>
        <dbReference type="ARBA" id="ARBA00022927"/>
    </source>
</evidence>
<feature type="transmembrane region" description="Helical" evidence="12">
    <location>
        <begin position="227"/>
        <end position="247"/>
    </location>
</feature>
<evidence type="ECO:0000256" key="5">
    <source>
        <dbReference type="ARBA" id="ARBA00022692"/>
    </source>
</evidence>
<keyword evidence="4" id="KW-0813">Transport</keyword>
<evidence type="ECO:0000256" key="12">
    <source>
        <dbReference type="SAM" id="Phobius"/>
    </source>
</evidence>
<dbReference type="PANTHER" id="PTHR12443:SF9">
    <property type="entry name" value="TRANSLOCATION PROTEIN SEC62"/>
    <property type="match status" value="1"/>
</dbReference>
<evidence type="ECO:0000256" key="6">
    <source>
        <dbReference type="ARBA" id="ARBA00022824"/>
    </source>
</evidence>
<dbReference type="PANTHER" id="PTHR12443">
    <property type="entry name" value="TRANSLOCATION PROTEIN SEC62"/>
    <property type="match status" value="1"/>
</dbReference>
<evidence type="ECO:0000313" key="14">
    <source>
        <dbReference type="Proteomes" id="UP000799421"/>
    </source>
</evidence>
<keyword evidence="9" id="KW-0811">Translocation</keyword>
<feature type="compositionally biased region" description="Low complexity" evidence="11">
    <location>
        <begin position="56"/>
        <end position="85"/>
    </location>
</feature>
<reference evidence="13" key="1">
    <citation type="journal article" date="2020" name="Stud. Mycol.">
        <title>101 Dothideomycetes genomes: a test case for predicting lifestyles and emergence of pathogens.</title>
        <authorList>
            <person name="Haridas S."/>
            <person name="Albert R."/>
            <person name="Binder M."/>
            <person name="Bloem J."/>
            <person name="Labutti K."/>
            <person name="Salamov A."/>
            <person name="Andreopoulos B."/>
            <person name="Baker S."/>
            <person name="Barry K."/>
            <person name="Bills G."/>
            <person name="Bluhm B."/>
            <person name="Cannon C."/>
            <person name="Castanera R."/>
            <person name="Culley D."/>
            <person name="Daum C."/>
            <person name="Ezra D."/>
            <person name="Gonzalez J."/>
            <person name="Henrissat B."/>
            <person name="Kuo A."/>
            <person name="Liang C."/>
            <person name="Lipzen A."/>
            <person name="Lutzoni F."/>
            <person name="Magnuson J."/>
            <person name="Mondo S."/>
            <person name="Nolan M."/>
            <person name="Ohm R."/>
            <person name="Pangilinan J."/>
            <person name="Park H.-J."/>
            <person name="Ramirez L."/>
            <person name="Alfaro M."/>
            <person name="Sun H."/>
            <person name="Tritt A."/>
            <person name="Yoshinaga Y."/>
            <person name="Zwiers L.-H."/>
            <person name="Turgeon B."/>
            <person name="Goodwin S."/>
            <person name="Spatafora J."/>
            <person name="Crous P."/>
            <person name="Grigoriev I."/>
        </authorList>
    </citation>
    <scope>NUCLEOTIDE SEQUENCE</scope>
    <source>
        <strain evidence="13">CBS 480.64</strain>
    </source>
</reference>
<dbReference type="InterPro" id="IPR004728">
    <property type="entry name" value="Sec62"/>
</dbReference>
<feature type="transmembrane region" description="Helical" evidence="12">
    <location>
        <begin position="253"/>
        <end position="280"/>
    </location>
</feature>
<accession>A0A6A7C254</accession>
<feature type="region of interest" description="Disordered" evidence="11">
    <location>
        <begin position="319"/>
        <end position="407"/>
    </location>
</feature>
<feature type="region of interest" description="Disordered" evidence="11">
    <location>
        <begin position="1"/>
        <end position="30"/>
    </location>
</feature>